<reference evidence="1" key="1">
    <citation type="submission" date="2016-10" db="EMBL/GenBank/DDBJ databases">
        <title>CRISPR-Cas defence system in Roseofilum reptotaenium: evidence of a bacteriophage-cyanobacterium arms race in the coral black band disease.</title>
        <authorList>
            <person name="Buerger P."/>
            <person name="Wood-Charlson E.M."/>
            <person name="Weynberg K.D."/>
            <person name="Willis B."/>
            <person name="Van Oppen M.J."/>
        </authorList>
    </citation>
    <scope>NUCLEOTIDE SEQUENCE [LARGE SCALE GENOMIC DNA]</scope>
    <source>
        <strain evidence="1">AO1-A</strain>
    </source>
</reference>
<proteinExistence type="predicted"/>
<keyword evidence="2" id="KW-1185">Reference proteome</keyword>
<sequence>METALTSEYSIFAQTVDTRKFRVTKTLGGNVGAIAGCGKVAQFCGKKQTRSINLQLMQENGSFLARLHGG</sequence>
<gene>
    <name evidence="1" type="ORF">BI308_13245</name>
</gene>
<dbReference type="AlphaFoldDB" id="A0A1L9QRD4"/>
<dbReference type="Proteomes" id="UP000183940">
    <property type="component" value="Unassembled WGS sequence"/>
</dbReference>
<organism evidence="1 2">
    <name type="scientific">Roseofilum reptotaenium AO1-A</name>
    <dbReference type="NCBI Taxonomy" id="1925591"/>
    <lineage>
        <taxon>Bacteria</taxon>
        <taxon>Bacillati</taxon>
        <taxon>Cyanobacteriota</taxon>
        <taxon>Cyanophyceae</taxon>
        <taxon>Desertifilales</taxon>
        <taxon>Desertifilaceae</taxon>
        <taxon>Roseofilum</taxon>
    </lineage>
</organism>
<name>A0A1L9QRD4_9CYAN</name>
<accession>A0A1L9QRD4</accession>
<protein>
    <submittedName>
        <fullName evidence="1">Uncharacterized protein</fullName>
    </submittedName>
</protein>
<dbReference type="STRING" id="1925591.BI308_13245"/>
<dbReference type="EMBL" id="MLAW01000021">
    <property type="protein sequence ID" value="OJJ25147.1"/>
    <property type="molecule type" value="Genomic_DNA"/>
</dbReference>
<evidence type="ECO:0000313" key="2">
    <source>
        <dbReference type="Proteomes" id="UP000183940"/>
    </source>
</evidence>
<comment type="caution">
    <text evidence="1">The sequence shown here is derived from an EMBL/GenBank/DDBJ whole genome shotgun (WGS) entry which is preliminary data.</text>
</comment>
<evidence type="ECO:0000313" key="1">
    <source>
        <dbReference type="EMBL" id="OJJ25147.1"/>
    </source>
</evidence>